<dbReference type="Proteomes" id="UP000809349">
    <property type="component" value="Unassembled WGS sequence"/>
</dbReference>
<reference evidence="3 4" key="1">
    <citation type="submission" date="2021-01" db="EMBL/GenBank/DDBJ databases">
        <authorList>
            <person name="Ruan W."/>
            <person name="Khan S.A."/>
            <person name="Jeon C.O."/>
        </authorList>
    </citation>
    <scope>NUCLEOTIDE SEQUENCE [LARGE SCALE GENOMIC DNA]</scope>
    <source>
        <strain evidence="3 4">R798</strain>
    </source>
</reference>
<sequence>MKKLLTALACVALLGACTKEEPAAAASELAVVAPVEAPAVVATVPPPTTNADVVPAPGTGAVGASGAGATQGSGDGMYVVEKGDTLWTIAEKNGIAHGNLAKWNNVDDPKELQVGKKLRLTAP</sequence>
<dbReference type="SMART" id="SM00257">
    <property type="entry name" value="LysM"/>
    <property type="match status" value="1"/>
</dbReference>
<evidence type="ECO:0000313" key="3">
    <source>
        <dbReference type="EMBL" id="MBZ2208237.1"/>
    </source>
</evidence>
<feature type="domain" description="LysM" evidence="2">
    <location>
        <begin position="76"/>
        <end position="120"/>
    </location>
</feature>
<evidence type="ECO:0000313" key="4">
    <source>
        <dbReference type="Proteomes" id="UP000809349"/>
    </source>
</evidence>
<dbReference type="PROSITE" id="PS51257">
    <property type="entry name" value="PROKAR_LIPOPROTEIN"/>
    <property type="match status" value="1"/>
</dbReference>
<dbReference type="RefSeq" id="WP_223468729.1">
    <property type="nucleotide sequence ID" value="NZ_JAFBIL020000005.1"/>
</dbReference>
<keyword evidence="1" id="KW-0732">Signal</keyword>
<gene>
    <name evidence="3" type="ORF">I4X03_013300</name>
</gene>
<dbReference type="SUPFAM" id="SSF54106">
    <property type="entry name" value="LysM domain"/>
    <property type="match status" value="1"/>
</dbReference>
<feature type="signal peptide" evidence="1">
    <location>
        <begin position="1"/>
        <end position="25"/>
    </location>
</feature>
<dbReference type="InterPro" id="IPR036779">
    <property type="entry name" value="LysM_dom_sf"/>
</dbReference>
<dbReference type="PANTHER" id="PTHR33734:SF22">
    <property type="entry name" value="MEMBRANE-BOUND LYTIC MUREIN TRANSGLYCOSYLASE D"/>
    <property type="match status" value="1"/>
</dbReference>
<dbReference type="CDD" id="cd00118">
    <property type="entry name" value="LysM"/>
    <property type="match status" value="1"/>
</dbReference>
<dbReference type="PANTHER" id="PTHR33734">
    <property type="entry name" value="LYSM DOMAIN-CONTAINING GPI-ANCHORED PROTEIN 2"/>
    <property type="match status" value="1"/>
</dbReference>
<evidence type="ECO:0000256" key="1">
    <source>
        <dbReference type="SAM" id="SignalP"/>
    </source>
</evidence>
<keyword evidence="4" id="KW-1185">Reference proteome</keyword>
<reference evidence="3 4" key="2">
    <citation type="submission" date="2021-08" db="EMBL/GenBank/DDBJ databases">
        <title>Massilia sp. R798.</title>
        <authorList>
            <person name="Baek J.H."/>
            <person name="Jung H.S."/>
            <person name="Kim K.R."/>
            <person name="Jeon C.O."/>
        </authorList>
    </citation>
    <scope>NUCLEOTIDE SEQUENCE [LARGE SCALE GENOMIC DNA]</scope>
    <source>
        <strain evidence="3 4">R798</strain>
    </source>
</reference>
<comment type="caution">
    <text evidence="3">The sequence shown here is derived from an EMBL/GenBank/DDBJ whole genome shotgun (WGS) entry which is preliminary data.</text>
</comment>
<protein>
    <submittedName>
        <fullName evidence="3">LysM peptidoglycan-binding domain-containing protein</fullName>
    </submittedName>
</protein>
<name>A0ABS7SPY1_9BURK</name>
<feature type="chain" id="PRO_5045133698" evidence="1">
    <location>
        <begin position="26"/>
        <end position="123"/>
    </location>
</feature>
<organism evidence="3 4">
    <name type="scientific">Massilia soli</name>
    <dbReference type="NCBI Taxonomy" id="2792854"/>
    <lineage>
        <taxon>Bacteria</taxon>
        <taxon>Pseudomonadati</taxon>
        <taxon>Pseudomonadota</taxon>
        <taxon>Betaproteobacteria</taxon>
        <taxon>Burkholderiales</taxon>
        <taxon>Oxalobacteraceae</taxon>
        <taxon>Telluria group</taxon>
        <taxon>Massilia</taxon>
    </lineage>
</organism>
<accession>A0ABS7SPY1</accession>
<proteinExistence type="predicted"/>
<dbReference type="Pfam" id="PF01476">
    <property type="entry name" value="LysM"/>
    <property type="match status" value="1"/>
</dbReference>
<dbReference type="Gene3D" id="3.10.350.10">
    <property type="entry name" value="LysM domain"/>
    <property type="match status" value="1"/>
</dbReference>
<dbReference type="InterPro" id="IPR018392">
    <property type="entry name" value="LysM"/>
</dbReference>
<dbReference type="EMBL" id="JAFBIL020000005">
    <property type="protein sequence ID" value="MBZ2208237.1"/>
    <property type="molecule type" value="Genomic_DNA"/>
</dbReference>
<evidence type="ECO:0000259" key="2">
    <source>
        <dbReference type="PROSITE" id="PS51782"/>
    </source>
</evidence>
<dbReference type="PROSITE" id="PS51782">
    <property type="entry name" value="LYSM"/>
    <property type="match status" value="1"/>
</dbReference>